<comment type="caution">
    <text evidence="2">The sequence shown here is derived from an EMBL/GenBank/DDBJ whole genome shotgun (WGS) entry which is preliminary data.</text>
</comment>
<keyword evidence="1" id="KW-0812">Transmembrane</keyword>
<dbReference type="EMBL" id="NIRR01000020">
    <property type="protein sequence ID" value="OWP62729.1"/>
    <property type="molecule type" value="Genomic_DNA"/>
</dbReference>
<dbReference type="AlphaFoldDB" id="A0A246FJK2"/>
<evidence type="ECO:0000313" key="3">
    <source>
        <dbReference type="Proteomes" id="UP000197277"/>
    </source>
</evidence>
<name>A0A246FJK2_9BACT</name>
<keyword evidence="3" id="KW-1185">Reference proteome</keyword>
<feature type="transmembrane region" description="Helical" evidence="1">
    <location>
        <begin position="56"/>
        <end position="74"/>
    </location>
</feature>
<accession>A0A246FJK2</accession>
<evidence type="ECO:0000256" key="1">
    <source>
        <dbReference type="SAM" id="Phobius"/>
    </source>
</evidence>
<sequence length="111" mass="11801">MFSLLFTAIAGGVFTAHNLRTVGQPDAARKALWGSVAVVALMAIVLALLPYSPNTGAYTVGVGLASAYGLNGYADRFIANPRDFPTKSIWRPLAICLLVFVPIVALLIYAF</sequence>
<reference evidence="2 3" key="1">
    <citation type="submission" date="2017-06" db="EMBL/GenBank/DDBJ databases">
        <title>Hymenobacter amundsenii sp. nov. isolated from regoliths in Antarctica.</title>
        <authorList>
            <person name="Sedlacek I."/>
            <person name="Kralova S."/>
            <person name="Pantucek R."/>
            <person name="Svec P."/>
            <person name="Holochova P."/>
            <person name="Stankova E."/>
            <person name="Vrbovska V."/>
            <person name="Busse H.-J."/>
        </authorList>
    </citation>
    <scope>NUCLEOTIDE SEQUENCE [LARGE SCALE GENOMIC DNA]</scope>
    <source>
        <strain evidence="2 3">CCM 8682</strain>
    </source>
</reference>
<organism evidence="2 3">
    <name type="scientific">Hymenobacter amundsenii</name>
    <dbReference type="NCBI Taxonomy" id="2006685"/>
    <lineage>
        <taxon>Bacteria</taxon>
        <taxon>Pseudomonadati</taxon>
        <taxon>Bacteroidota</taxon>
        <taxon>Cytophagia</taxon>
        <taxon>Cytophagales</taxon>
        <taxon>Hymenobacteraceae</taxon>
        <taxon>Hymenobacter</taxon>
    </lineage>
</organism>
<keyword evidence="1" id="KW-0472">Membrane</keyword>
<feature type="transmembrane region" description="Helical" evidence="1">
    <location>
        <begin position="31"/>
        <end position="49"/>
    </location>
</feature>
<keyword evidence="1" id="KW-1133">Transmembrane helix</keyword>
<protein>
    <submittedName>
        <fullName evidence="2">Uncharacterized protein</fullName>
    </submittedName>
</protein>
<feature type="transmembrane region" description="Helical" evidence="1">
    <location>
        <begin position="89"/>
        <end position="110"/>
    </location>
</feature>
<dbReference type="Proteomes" id="UP000197277">
    <property type="component" value="Unassembled WGS sequence"/>
</dbReference>
<gene>
    <name evidence="2" type="ORF">CDA63_12515</name>
</gene>
<proteinExistence type="predicted"/>
<evidence type="ECO:0000313" key="2">
    <source>
        <dbReference type="EMBL" id="OWP62729.1"/>
    </source>
</evidence>